<keyword evidence="1" id="KW-0812">Transmembrane</keyword>
<keyword evidence="1" id="KW-0472">Membrane</keyword>
<feature type="transmembrane region" description="Helical" evidence="1">
    <location>
        <begin position="62"/>
        <end position="86"/>
    </location>
</feature>
<name>A0A9X0WD53_9GAMM</name>
<feature type="transmembrane region" description="Helical" evidence="1">
    <location>
        <begin position="12"/>
        <end position="33"/>
    </location>
</feature>
<organism evidence="2 3">
    <name type="scientific">Lamprobacter modestohalophilus</name>
    <dbReference type="NCBI Taxonomy" id="1064514"/>
    <lineage>
        <taxon>Bacteria</taxon>
        <taxon>Pseudomonadati</taxon>
        <taxon>Pseudomonadota</taxon>
        <taxon>Gammaproteobacteria</taxon>
        <taxon>Chromatiales</taxon>
        <taxon>Chromatiaceae</taxon>
        <taxon>Lamprobacter</taxon>
    </lineage>
</organism>
<reference evidence="2 3" key="1">
    <citation type="journal article" date="2020" name="Microorganisms">
        <title>Osmotic Adaptation and Compatible Solute Biosynthesis of Phototrophic Bacteria as Revealed from Genome Analyses.</title>
        <authorList>
            <person name="Imhoff J.F."/>
            <person name="Rahn T."/>
            <person name="Kunzel S."/>
            <person name="Keller A."/>
            <person name="Neulinger S.C."/>
        </authorList>
    </citation>
    <scope>NUCLEOTIDE SEQUENCE [LARGE SCALE GENOMIC DNA]</scope>
    <source>
        <strain evidence="2 3">DSM 25653</strain>
    </source>
</reference>
<evidence type="ECO:0000313" key="3">
    <source>
        <dbReference type="Proteomes" id="UP001138768"/>
    </source>
</evidence>
<protein>
    <submittedName>
        <fullName evidence="2">Uncharacterized protein</fullName>
    </submittedName>
</protein>
<keyword evidence="1" id="KW-1133">Transmembrane helix</keyword>
<dbReference type="Proteomes" id="UP001138768">
    <property type="component" value="Unassembled WGS sequence"/>
</dbReference>
<feature type="transmembrane region" description="Helical" evidence="1">
    <location>
        <begin position="140"/>
        <end position="160"/>
    </location>
</feature>
<feature type="transmembrane region" description="Helical" evidence="1">
    <location>
        <begin position="285"/>
        <end position="307"/>
    </location>
</feature>
<dbReference type="InterPro" id="IPR059133">
    <property type="entry name" value="TsoY-like"/>
</dbReference>
<sequence>MTETPQQGYHPLYFLAALGAGGLTVTFYLYFMFLVSHPNTPVVTADHLINLWATGANWIRPLIILGIAGMLAMAVMHIRLLIWNLVQYRRWRNTTDLAQIEARNKDVAFMAIPLTLTMTINVLFAVGAATIPGLWSIAEYLFPGVLVVLIIIGAVALRMYGNYLSRLVMTGSFDFIGNANLSQMMPIFAFAMIAVAFAAPGAMSQNQLINAIGLFFAIFFLSLSALLGFVKLVVGVNAMLRHGLTASASPSLWILIPILTLSGITLVRLIMGLQHGFDLTVPKPALFVLTSIILSLEILFGLLGYVVMQRLGYFRDYLRGEQKSPGAYSLICPGVAFFVFGWFWIMFGLVGNGLVTPLTPAFFVLMLPLILVQWKSLETLLKLNRKLLRKPAQPLAVKAS</sequence>
<accession>A0A9X0WD53</accession>
<proteinExistence type="predicted"/>
<feature type="transmembrane region" description="Helical" evidence="1">
    <location>
        <begin position="327"/>
        <end position="347"/>
    </location>
</feature>
<evidence type="ECO:0000313" key="2">
    <source>
        <dbReference type="EMBL" id="MBK1621279.1"/>
    </source>
</evidence>
<comment type="caution">
    <text evidence="2">The sequence shown here is derived from an EMBL/GenBank/DDBJ whole genome shotgun (WGS) entry which is preliminary data.</text>
</comment>
<feature type="transmembrane region" description="Helical" evidence="1">
    <location>
        <begin position="353"/>
        <end position="372"/>
    </location>
</feature>
<gene>
    <name evidence="2" type="ORF">CKO42_23245</name>
</gene>
<feature type="transmembrane region" description="Helical" evidence="1">
    <location>
        <begin position="181"/>
        <end position="199"/>
    </location>
</feature>
<dbReference type="NCBIfam" id="NF047644">
    <property type="entry name" value="TsoY_fam"/>
    <property type="match status" value="1"/>
</dbReference>
<evidence type="ECO:0000256" key="1">
    <source>
        <dbReference type="SAM" id="Phobius"/>
    </source>
</evidence>
<dbReference type="AlphaFoldDB" id="A0A9X0WD53"/>
<feature type="transmembrane region" description="Helical" evidence="1">
    <location>
        <begin position="107"/>
        <end position="134"/>
    </location>
</feature>
<keyword evidence="3" id="KW-1185">Reference proteome</keyword>
<dbReference type="EMBL" id="NRRY01000066">
    <property type="protein sequence ID" value="MBK1621279.1"/>
    <property type="molecule type" value="Genomic_DNA"/>
</dbReference>
<feature type="transmembrane region" description="Helical" evidence="1">
    <location>
        <begin position="211"/>
        <end position="240"/>
    </location>
</feature>
<dbReference type="RefSeq" id="WP_200249862.1">
    <property type="nucleotide sequence ID" value="NZ_NRRY01000066.1"/>
</dbReference>
<feature type="transmembrane region" description="Helical" evidence="1">
    <location>
        <begin position="252"/>
        <end position="273"/>
    </location>
</feature>